<gene>
    <name evidence="5" type="ORF">SAMN06297387_1124</name>
</gene>
<dbReference type="OrthoDB" id="3192286at2"/>
<sequence>MVPDPSGQAPYRRISDAIIARIENGELQPGDRVPSVAEIMATEGVSRGTAARVPGVLRAEGYAVATPGVGTIVSERKKARVGAERLTRQQAGGPSLEDDEQVEILGAQMEPANQEVADALGLVPGEDVVRRRRRYLDASGVAAVSTTWIAGGIAEVAPELLNDGPLPKMTFGLIEERTGRRVARRRDTVGNRRVPEDIAEHLEVEAGTEVLTLVNCYWDQHGEPTEFAIDYHGPGRQLSAEYDVS</sequence>
<keyword evidence="1" id="KW-0805">Transcription regulation</keyword>
<name>A0A286DYA4_9ACTN</name>
<dbReference type="Pfam" id="PF07702">
    <property type="entry name" value="UTRA"/>
    <property type="match status" value="1"/>
</dbReference>
<dbReference type="Gene3D" id="3.40.1410.10">
    <property type="entry name" value="Chorismate lyase-like"/>
    <property type="match status" value="1"/>
</dbReference>
<proteinExistence type="predicted"/>
<evidence type="ECO:0000256" key="3">
    <source>
        <dbReference type="ARBA" id="ARBA00023163"/>
    </source>
</evidence>
<dbReference type="PANTHER" id="PTHR44846">
    <property type="entry name" value="MANNOSYL-D-GLYCERATE TRANSPORT/METABOLISM SYSTEM REPRESSOR MNGR-RELATED"/>
    <property type="match status" value="1"/>
</dbReference>
<evidence type="ECO:0000259" key="4">
    <source>
        <dbReference type="PROSITE" id="PS50949"/>
    </source>
</evidence>
<dbReference type="InterPro" id="IPR011663">
    <property type="entry name" value="UTRA"/>
</dbReference>
<protein>
    <submittedName>
        <fullName evidence="5">Transcriptional regulator, GntR family</fullName>
    </submittedName>
</protein>
<dbReference type="Pfam" id="PF00392">
    <property type="entry name" value="GntR"/>
    <property type="match status" value="1"/>
</dbReference>
<dbReference type="InterPro" id="IPR036390">
    <property type="entry name" value="WH_DNA-bd_sf"/>
</dbReference>
<dbReference type="PANTHER" id="PTHR44846:SF17">
    <property type="entry name" value="GNTR-FAMILY TRANSCRIPTIONAL REGULATOR"/>
    <property type="match status" value="1"/>
</dbReference>
<feature type="domain" description="HTH gntR-type" evidence="4">
    <location>
        <begin position="8"/>
        <end position="76"/>
    </location>
</feature>
<evidence type="ECO:0000256" key="1">
    <source>
        <dbReference type="ARBA" id="ARBA00023015"/>
    </source>
</evidence>
<dbReference type="GO" id="GO:0003677">
    <property type="term" value="F:DNA binding"/>
    <property type="evidence" value="ECO:0007669"/>
    <property type="project" value="UniProtKB-KW"/>
</dbReference>
<dbReference type="InterPro" id="IPR050679">
    <property type="entry name" value="Bact_HTH_transcr_reg"/>
</dbReference>
<evidence type="ECO:0000256" key="2">
    <source>
        <dbReference type="ARBA" id="ARBA00023125"/>
    </source>
</evidence>
<keyword evidence="6" id="KW-1185">Reference proteome</keyword>
<dbReference type="PROSITE" id="PS50949">
    <property type="entry name" value="HTH_GNTR"/>
    <property type="match status" value="1"/>
</dbReference>
<dbReference type="GO" id="GO:0003700">
    <property type="term" value="F:DNA-binding transcription factor activity"/>
    <property type="evidence" value="ECO:0007669"/>
    <property type="project" value="InterPro"/>
</dbReference>
<dbReference type="AlphaFoldDB" id="A0A286DYA4"/>
<dbReference type="InterPro" id="IPR036388">
    <property type="entry name" value="WH-like_DNA-bd_sf"/>
</dbReference>
<dbReference type="GO" id="GO:0045892">
    <property type="term" value="P:negative regulation of DNA-templated transcription"/>
    <property type="evidence" value="ECO:0007669"/>
    <property type="project" value="TreeGrafter"/>
</dbReference>
<dbReference type="SMART" id="SM00866">
    <property type="entry name" value="UTRA"/>
    <property type="match status" value="1"/>
</dbReference>
<dbReference type="SUPFAM" id="SSF46785">
    <property type="entry name" value="Winged helix' DNA-binding domain"/>
    <property type="match status" value="1"/>
</dbReference>
<dbReference type="SUPFAM" id="SSF64288">
    <property type="entry name" value="Chorismate lyase-like"/>
    <property type="match status" value="1"/>
</dbReference>
<dbReference type="CDD" id="cd07377">
    <property type="entry name" value="WHTH_GntR"/>
    <property type="match status" value="1"/>
</dbReference>
<dbReference type="InterPro" id="IPR028978">
    <property type="entry name" value="Chorismate_lyase_/UTRA_dom_sf"/>
</dbReference>
<keyword evidence="3" id="KW-0804">Transcription</keyword>
<organism evidence="5 6">
    <name type="scientific">Streptomyces zhaozhouensis</name>
    <dbReference type="NCBI Taxonomy" id="1300267"/>
    <lineage>
        <taxon>Bacteria</taxon>
        <taxon>Bacillati</taxon>
        <taxon>Actinomycetota</taxon>
        <taxon>Actinomycetes</taxon>
        <taxon>Kitasatosporales</taxon>
        <taxon>Streptomycetaceae</taxon>
        <taxon>Streptomyces</taxon>
    </lineage>
</organism>
<dbReference type="EMBL" id="OCNE01000012">
    <property type="protein sequence ID" value="SOD63651.1"/>
    <property type="molecule type" value="Genomic_DNA"/>
</dbReference>
<dbReference type="Gene3D" id="1.10.10.10">
    <property type="entry name" value="Winged helix-like DNA-binding domain superfamily/Winged helix DNA-binding domain"/>
    <property type="match status" value="1"/>
</dbReference>
<dbReference type="SMART" id="SM00345">
    <property type="entry name" value="HTH_GNTR"/>
    <property type="match status" value="1"/>
</dbReference>
<evidence type="ECO:0000313" key="5">
    <source>
        <dbReference type="EMBL" id="SOD63651.1"/>
    </source>
</evidence>
<dbReference type="RefSeq" id="WP_097232118.1">
    <property type="nucleotide sequence ID" value="NZ_OCNE01000012.1"/>
</dbReference>
<dbReference type="InterPro" id="IPR000524">
    <property type="entry name" value="Tscrpt_reg_HTH_GntR"/>
</dbReference>
<reference evidence="5 6" key="1">
    <citation type="submission" date="2017-09" db="EMBL/GenBank/DDBJ databases">
        <authorList>
            <person name="Ehlers B."/>
            <person name="Leendertz F.H."/>
        </authorList>
    </citation>
    <scope>NUCLEOTIDE SEQUENCE [LARGE SCALE GENOMIC DNA]</scope>
    <source>
        <strain evidence="5 6">CGMCC 4.7095</strain>
    </source>
</reference>
<evidence type="ECO:0000313" key="6">
    <source>
        <dbReference type="Proteomes" id="UP000219072"/>
    </source>
</evidence>
<keyword evidence="2" id="KW-0238">DNA-binding</keyword>
<dbReference type="Proteomes" id="UP000219072">
    <property type="component" value="Unassembled WGS sequence"/>
</dbReference>
<accession>A0A286DYA4</accession>